<dbReference type="STRING" id="196109.A0A136IQ79"/>
<organism evidence="8 9">
    <name type="scientific">Microdochium bolleyi</name>
    <dbReference type="NCBI Taxonomy" id="196109"/>
    <lineage>
        <taxon>Eukaryota</taxon>
        <taxon>Fungi</taxon>
        <taxon>Dikarya</taxon>
        <taxon>Ascomycota</taxon>
        <taxon>Pezizomycotina</taxon>
        <taxon>Sordariomycetes</taxon>
        <taxon>Xylariomycetidae</taxon>
        <taxon>Xylariales</taxon>
        <taxon>Microdochiaceae</taxon>
        <taxon>Microdochium</taxon>
    </lineage>
</organism>
<dbReference type="GO" id="GO:0003677">
    <property type="term" value="F:DNA binding"/>
    <property type="evidence" value="ECO:0007669"/>
    <property type="project" value="UniProtKB-KW"/>
</dbReference>
<sequence length="568" mass="63798">RIRRVKCDLARPWCSKCRSTGRTCDGYVDEHAVLRGAGAPDGEHDATQKTIVAPHSCGVTSLPVLRRPEKQQPRGTSAPSPGGLQPFLILPSSDTHNPWVMELFTYMSAKHLSEHHQSELWHTTLMFFAQTVPAVRHAAAALSLVYRGHLDRGSSHHASTRQHLSDGLGATEQALLHYNKAINLVLREHAPHDPFSTLVTLLVCYMFNCVDQLAGNYQEALRHLRGGVELARSLSATTSTRSHGRVADYDAISEMDHLLSQVVRQIRRLDLQAVMFLVEWTPAELEMASGSPLPPPEQGFTSLEQASDHVDVLVAQVMDLRNKSMHIFPTEDDGVVESVKDSILRRLEVWHYLFDDMTSQQLQASNTTPGSHDTGRGYSARDRCLMVLLHLRYLTAWTYLSSFGPAREIEYDAYLPQFQQCLALASEYGSLRESSAAEYGSQPTSQMSTFTPEIGLLPALFIIGAKCRHPGVRREVLGLLRQHVTKEAVWDSLVTARVVERIVEIEESGGPLEDLATENMQDIPAWRRIEIVSWVHHVAGLVPARERIELMWRFCEGEEWHEEVLYLD</sequence>
<reference evidence="9" key="1">
    <citation type="submission" date="2016-02" db="EMBL/GenBank/DDBJ databases">
        <title>Draft genome sequence of Microdochium bolleyi, a fungal endophyte of beachgrass.</title>
        <authorList>
            <consortium name="DOE Joint Genome Institute"/>
            <person name="David A.S."/>
            <person name="May G."/>
            <person name="Haridas S."/>
            <person name="Lim J."/>
            <person name="Wang M."/>
            <person name="Labutti K."/>
            <person name="Lipzen A."/>
            <person name="Barry K."/>
            <person name="Grigoriev I.V."/>
        </authorList>
    </citation>
    <scope>NUCLEOTIDE SEQUENCE [LARGE SCALE GENOMIC DNA]</scope>
    <source>
        <strain evidence="9">J235TASD1</strain>
    </source>
</reference>
<evidence type="ECO:0000313" key="8">
    <source>
        <dbReference type="EMBL" id="KXJ87081.1"/>
    </source>
</evidence>
<evidence type="ECO:0000256" key="3">
    <source>
        <dbReference type="ARBA" id="ARBA00023015"/>
    </source>
</evidence>
<evidence type="ECO:0000256" key="7">
    <source>
        <dbReference type="SAM" id="MobiDB-lite"/>
    </source>
</evidence>
<proteinExistence type="predicted"/>
<keyword evidence="1" id="KW-0479">Metal-binding</keyword>
<keyword evidence="3" id="KW-0805">Transcription regulation</keyword>
<evidence type="ECO:0000313" key="9">
    <source>
        <dbReference type="Proteomes" id="UP000070501"/>
    </source>
</evidence>
<feature type="non-terminal residue" evidence="8">
    <location>
        <position position="1"/>
    </location>
</feature>
<evidence type="ECO:0000256" key="4">
    <source>
        <dbReference type="ARBA" id="ARBA00023125"/>
    </source>
</evidence>
<evidence type="ECO:0000256" key="6">
    <source>
        <dbReference type="ARBA" id="ARBA00023242"/>
    </source>
</evidence>
<keyword evidence="5" id="KW-0804">Transcription</keyword>
<dbReference type="GO" id="GO:0008270">
    <property type="term" value="F:zinc ion binding"/>
    <property type="evidence" value="ECO:0007669"/>
    <property type="project" value="InterPro"/>
</dbReference>
<evidence type="ECO:0000256" key="5">
    <source>
        <dbReference type="ARBA" id="ARBA00023163"/>
    </source>
</evidence>
<dbReference type="OrthoDB" id="3145928at2759"/>
<gene>
    <name evidence="8" type="ORF">Micbo1qcDRAFT_218317</name>
</gene>
<dbReference type="InterPro" id="IPR036864">
    <property type="entry name" value="Zn2-C6_fun-type_DNA-bd_sf"/>
</dbReference>
<dbReference type="AlphaFoldDB" id="A0A136IQ79"/>
<accession>A0A136IQ79</accession>
<dbReference type="Proteomes" id="UP000070501">
    <property type="component" value="Unassembled WGS sequence"/>
</dbReference>
<dbReference type="EMBL" id="KQ964264">
    <property type="protein sequence ID" value="KXJ87081.1"/>
    <property type="molecule type" value="Genomic_DNA"/>
</dbReference>
<dbReference type="PANTHER" id="PTHR36206">
    <property type="entry name" value="ASPERCRYPTIN BIOSYNTHESIS CLUSTER-SPECIFIC TRANSCRIPTION REGULATOR ATNN-RELATED"/>
    <property type="match status" value="1"/>
</dbReference>
<name>A0A136IQ79_9PEZI</name>
<protein>
    <recommendedName>
        <fullName evidence="10">Zn(2)-C6 fungal-type domain-containing protein</fullName>
    </recommendedName>
</protein>
<evidence type="ECO:0008006" key="10">
    <source>
        <dbReference type="Google" id="ProtNLM"/>
    </source>
</evidence>
<dbReference type="SUPFAM" id="SSF57701">
    <property type="entry name" value="Zn2/Cys6 DNA-binding domain"/>
    <property type="match status" value="1"/>
</dbReference>
<keyword evidence="9" id="KW-1185">Reference proteome</keyword>
<dbReference type="InParanoid" id="A0A136IQ79"/>
<evidence type="ECO:0000256" key="2">
    <source>
        <dbReference type="ARBA" id="ARBA00022833"/>
    </source>
</evidence>
<dbReference type="GO" id="GO:0000981">
    <property type="term" value="F:DNA-binding transcription factor activity, RNA polymerase II-specific"/>
    <property type="evidence" value="ECO:0007669"/>
    <property type="project" value="InterPro"/>
</dbReference>
<keyword evidence="2" id="KW-0862">Zinc</keyword>
<keyword evidence="6" id="KW-0539">Nucleus</keyword>
<keyword evidence="4" id="KW-0238">DNA-binding</keyword>
<evidence type="ECO:0000256" key="1">
    <source>
        <dbReference type="ARBA" id="ARBA00022723"/>
    </source>
</evidence>
<dbReference type="PANTHER" id="PTHR36206:SF12">
    <property type="entry name" value="ASPERCRYPTIN BIOSYNTHESIS CLUSTER-SPECIFIC TRANSCRIPTION REGULATOR ATNN-RELATED"/>
    <property type="match status" value="1"/>
</dbReference>
<dbReference type="InterPro" id="IPR052360">
    <property type="entry name" value="Transcr_Regulatory_Proteins"/>
</dbReference>
<feature type="region of interest" description="Disordered" evidence="7">
    <location>
        <begin position="64"/>
        <end position="84"/>
    </location>
</feature>